<protein>
    <submittedName>
        <fullName evidence="1">Uncharacterized protein</fullName>
    </submittedName>
</protein>
<organism evidence="1 2">
    <name type="scientific">Paramagnetospirillum marisnigri</name>
    <dbReference type="NCBI Taxonomy" id="1285242"/>
    <lineage>
        <taxon>Bacteria</taxon>
        <taxon>Pseudomonadati</taxon>
        <taxon>Pseudomonadota</taxon>
        <taxon>Alphaproteobacteria</taxon>
        <taxon>Rhodospirillales</taxon>
        <taxon>Magnetospirillaceae</taxon>
        <taxon>Paramagnetospirillum</taxon>
    </lineage>
</organism>
<dbReference type="EMBL" id="LWQT01000040">
    <property type="protein sequence ID" value="OAN53152.1"/>
    <property type="molecule type" value="Genomic_DNA"/>
</dbReference>
<reference evidence="1 2" key="1">
    <citation type="submission" date="2016-04" db="EMBL/GenBank/DDBJ databases">
        <title>Draft genome sequence of freshwater magnetotactic bacteria Magnetospirillum marisnigri SP-1 and Magnetospirillum moscoviense BB-1.</title>
        <authorList>
            <person name="Koziaeva V."/>
            <person name="Dziuba M.V."/>
            <person name="Ivanov T.M."/>
            <person name="Kuznetsov B."/>
            <person name="Grouzdev D.S."/>
        </authorList>
    </citation>
    <scope>NUCLEOTIDE SEQUENCE [LARGE SCALE GENOMIC DNA]</scope>
    <source>
        <strain evidence="1 2">SP-1</strain>
    </source>
</reference>
<comment type="caution">
    <text evidence="1">The sequence shown here is derived from an EMBL/GenBank/DDBJ whole genome shotgun (WGS) entry which is preliminary data.</text>
</comment>
<gene>
    <name evidence="1" type="ORF">A6A04_14440</name>
</gene>
<dbReference type="AlphaFoldDB" id="A0A178MTK5"/>
<dbReference type="OrthoDB" id="9799894at2"/>
<dbReference type="Proteomes" id="UP000078428">
    <property type="component" value="Unassembled WGS sequence"/>
</dbReference>
<accession>A0A178MTK5</accession>
<dbReference type="RefSeq" id="WP_068490302.1">
    <property type="nucleotide sequence ID" value="NZ_LWQT01000040.1"/>
</dbReference>
<dbReference type="InterPro" id="IPR009562">
    <property type="entry name" value="DUF1178"/>
</dbReference>
<dbReference type="PIRSF" id="PIRSF032131">
    <property type="entry name" value="UCP032131"/>
    <property type="match status" value="1"/>
</dbReference>
<evidence type="ECO:0000313" key="2">
    <source>
        <dbReference type="Proteomes" id="UP000078428"/>
    </source>
</evidence>
<proteinExistence type="predicted"/>
<sequence>MILFELRCGDQHQFEAWFKDGATYDALAAAGGISCPICGGTSIEKAPMAPRLAKGRGDALDVREAVGEVRKVLVEMKRQVKESCDYVGERFPEEARKIHYGEGESRPIYGEATVEQAKELEEEGVPVQRIPWVKDGN</sequence>
<keyword evidence="2" id="KW-1185">Reference proteome</keyword>
<name>A0A178MTK5_9PROT</name>
<dbReference type="STRING" id="1285242.A6A04_14440"/>
<dbReference type="Pfam" id="PF06676">
    <property type="entry name" value="DUF1178"/>
    <property type="match status" value="1"/>
</dbReference>
<evidence type="ECO:0000313" key="1">
    <source>
        <dbReference type="EMBL" id="OAN53152.1"/>
    </source>
</evidence>